<dbReference type="AlphaFoldDB" id="A0A9D2NCR1"/>
<dbReference type="InterPro" id="IPR027417">
    <property type="entry name" value="P-loop_NTPase"/>
</dbReference>
<evidence type="ECO:0000313" key="1">
    <source>
        <dbReference type="EMBL" id="HJC23047.1"/>
    </source>
</evidence>
<gene>
    <name evidence="1" type="ORF">H9761_05005</name>
</gene>
<dbReference type="Proteomes" id="UP000823891">
    <property type="component" value="Unassembled WGS sequence"/>
</dbReference>
<reference evidence="1" key="2">
    <citation type="submission" date="2021-04" db="EMBL/GenBank/DDBJ databases">
        <authorList>
            <person name="Gilroy R."/>
        </authorList>
    </citation>
    <scope>NUCLEOTIDE SEQUENCE</scope>
    <source>
        <strain evidence="1">USAMLcec2-132</strain>
    </source>
</reference>
<reference evidence="1" key="1">
    <citation type="journal article" date="2021" name="PeerJ">
        <title>Extensive microbial diversity within the chicken gut microbiome revealed by metagenomics and culture.</title>
        <authorList>
            <person name="Gilroy R."/>
            <person name="Ravi A."/>
            <person name="Getino M."/>
            <person name="Pursley I."/>
            <person name="Horton D.L."/>
            <person name="Alikhan N.F."/>
            <person name="Baker D."/>
            <person name="Gharbi K."/>
            <person name="Hall N."/>
            <person name="Watson M."/>
            <person name="Adriaenssens E.M."/>
            <person name="Foster-Nyarko E."/>
            <person name="Jarju S."/>
            <person name="Secka A."/>
            <person name="Antonio M."/>
            <person name="Oren A."/>
            <person name="Chaudhuri R.R."/>
            <person name="La Ragione R."/>
            <person name="Hildebrand F."/>
            <person name="Pallen M.J."/>
        </authorList>
    </citation>
    <scope>NUCLEOTIDE SEQUENCE</scope>
    <source>
        <strain evidence="1">USAMLcec2-132</strain>
    </source>
</reference>
<dbReference type="Pfam" id="PF13189">
    <property type="entry name" value="Cytidylate_kin2"/>
    <property type="match status" value="1"/>
</dbReference>
<sequence length="203" mass="22887">MEKMIITISREFGSGGRSIGKAVAEKLNIPYYDKELIKEVAEETGLSPEYIENVGEYAPGKSLLSFLPALTIHNKYPNNMSAADFLWCMQSKVILDLAAKGSCVIVGRCADYILKDDPHAVHVFVHASTEYKADRIVRLYGESEKRPEERLADKDKKRSVHYKHFTGREWGKCQNYHLSLDSGKIGIDKCVSMIVELAEQTNE</sequence>
<dbReference type="GO" id="GO:0016301">
    <property type="term" value="F:kinase activity"/>
    <property type="evidence" value="ECO:0007669"/>
    <property type="project" value="UniProtKB-KW"/>
</dbReference>
<dbReference type="EMBL" id="DWWS01000018">
    <property type="protein sequence ID" value="HJC23047.1"/>
    <property type="molecule type" value="Genomic_DNA"/>
</dbReference>
<dbReference type="Gene3D" id="3.40.50.300">
    <property type="entry name" value="P-loop containing nucleotide triphosphate hydrolases"/>
    <property type="match status" value="1"/>
</dbReference>
<dbReference type="SUPFAM" id="SSF52540">
    <property type="entry name" value="P-loop containing nucleoside triphosphate hydrolases"/>
    <property type="match status" value="1"/>
</dbReference>
<organism evidence="1 2">
    <name type="scientific">Candidatus Eisenbergiella merdavium</name>
    <dbReference type="NCBI Taxonomy" id="2838551"/>
    <lineage>
        <taxon>Bacteria</taxon>
        <taxon>Bacillati</taxon>
        <taxon>Bacillota</taxon>
        <taxon>Clostridia</taxon>
        <taxon>Lachnospirales</taxon>
        <taxon>Lachnospiraceae</taxon>
        <taxon>Eisenbergiella</taxon>
    </lineage>
</organism>
<proteinExistence type="predicted"/>
<protein>
    <submittedName>
        <fullName evidence="1">Cytidylate kinase-like family protein</fullName>
    </submittedName>
</protein>
<name>A0A9D2NCR1_9FIRM</name>
<accession>A0A9D2NCR1</accession>
<comment type="caution">
    <text evidence="1">The sequence shown here is derived from an EMBL/GenBank/DDBJ whole genome shotgun (WGS) entry which is preliminary data.</text>
</comment>
<evidence type="ECO:0000313" key="2">
    <source>
        <dbReference type="Proteomes" id="UP000823891"/>
    </source>
</evidence>
<keyword evidence="1" id="KW-0418">Kinase</keyword>
<keyword evidence="1" id="KW-0808">Transferase</keyword>